<evidence type="ECO:0000313" key="3">
    <source>
        <dbReference type="Proteomes" id="UP000188320"/>
    </source>
</evidence>
<feature type="signal peptide" evidence="1">
    <location>
        <begin position="1"/>
        <end position="17"/>
    </location>
</feature>
<sequence length="254" mass="28252">MFKSILVSALLLSSTLASVVNIRNSEQNHNNNIASPKNNKIAGSQLNNIAGSKYNKITGSEFNDMCHHRHCKCIKTTVRLYKSPKFSRRYAKRNIRLGKCYNTRKFGSIKLGRKSGLNKPGMGVIMVCGGKDCTGRCQVVRRSSSKTIRNIPKVVGGRAVSFAWLMSPKFSRRYAKRNIRLGKCYNTRKFGSIKLGRKSGLNKPGMGVIMVCGGKDCTGRCQVVRRSSSKTIRNIPKVVGGRAVSFAWLMVRRT</sequence>
<comment type="caution">
    <text evidence="2">The sequence shown here is derived from an EMBL/GenBank/DDBJ whole genome shotgun (WGS) entry which is preliminary data.</text>
</comment>
<dbReference type="Proteomes" id="UP000188320">
    <property type="component" value="Unassembled WGS sequence"/>
</dbReference>
<feature type="chain" id="PRO_5013249467" evidence="1">
    <location>
        <begin position="18"/>
        <end position="254"/>
    </location>
</feature>
<dbReference type="AlphaFoldDB" id="A0A1R1PTU8"/>
<evidence type="ECO:0000313" key="2">
    <source>
        <dbReference type="EMBL" id="OMH84349.1"/>
    </source>
</evidence>
<evidence type="ECO:0000256" key="1">
    <source>
        <dbReference type="SAM" id="SignalP"/>
    </source>
</evidence>
<keyword evidence="1" id="KW-0732">Signal</keyword>
<accession>A0A1R1PTU8</accession>
<dbReference type="EMBL" id="LSSK01000209">
    <property type="protein sequence ID" value="OMH84349.1"/>
    <property type="molecule type" value="Genomic_DNA"/>
</dbReference>
<keyword evidence="3" id="KW-1185">Reference proteome</keyword>
<organism evidence="2 3">
    <name type="scientific">Zancudomyces culisetae</name>
    <name type="common">Gut fungus</name>
    <name type="synonym">Smittium culisetae</name>
    <dbReference type="NCBI Taxonomy" id="1213189"/>
    <lineage>
        <taxon>Eukaryota</taxon>
        <taxon>Fungi</taxon>
        <taxon>Fungi incertae sedis</taxon>
        <taxon>Zoopagomycota</taxon>
        <taxon>Kickxellomycotina</taxon>
        <taxon>Harpellomycetes</taxon>
        <taxon>Harpellales</taxon>
        <taxon>Legeriomycetaceae</taxon>
        <taxon>Zancudomyces</taxon>
    </lineage>
</organism>
<gene>
    <name evidence="2" type="ORF">AX774_g2128</name>
</gene>
<reference evidence="3" key="1">
    <citation type="submission" date="2017-01" db="EMBL/GenBank/DDBJ databases">
        <authorList>
            <person name="Wang Y."/>
            <person name="White M."/>
            <person name="Kvist S."/>
            <person name="Moncalvo J.-M."/>
        </authorList>
    </citation>
    <scope>NUCLEOTIDE SEQUENCE [LARGE SCALE GENOMIC DNA]</scope>
    <source>
        <strain evidence="3">COL-18-3</strain>
    </source>
</reference>
<name>A0A1R1PTU8_ZANCU</name>
<proteinExistence type="predicted"/>
<protein>
    <submittedName>
        <fullName evidence="2">Uncharacterized protein</fullName>
    </submittedName>
</protein>